<evidence type="ECO:0000313" key="22">
    <source>
        <dbReference type="EMBL" id="QJD30485.1"/>
    </source>
</evidence>
<dbReference type="PROSITE" id="PS01050">
    <property type="entry name" value="YJEF_C_2"/>
    <property type="match status" value="1"/>
</dbReference>
<evidence type="ECO:0000256" key="6">
    <source>
        <dbReference type="ARBA" id="ARBA00022741"/>
    </source>
</evidence>
<protein>
    <recommendedName>
        <fullName evidence="19">Bifunctional NAD(P)H-hydrate repair enzyme</fullName>
    </recommendedName>
    <alternativeName>
        <fullName evidence="19">Nicotinamide nucleotide repair protein</fullName>
    </alternativeName>
    <domain>
        <recommendedName>
            <fullName evidence="19">ADP-dependent (S)-NAD(P)H-hydrate dehydratase</fullName>
            <ecNumber evidence="19">4.2.1.136</ecNumber>
        </recommendedName>
        <alternativeName>
            <fullName evidence="19">ADP-dependent NAD(P)HX dehydratase</fullName>
        </alternativeName>
    </domain>
    <domain>
        <recommendedName>
            <fullName evidence="19">NAD(P)H-hydrate epimerase</fullName>
            <ecNumber evidence="19">5.1.99.6</ecNumber>
        </recommendedName>
    </domain>
</protein>
<comment type="subunit">
    <text evidence="17">Homotetramer.</text>
</comment>
<dbReference type="SUPFAM" id="SSF64153">
    <property type="entry name" value="YjeF N-terminal domain-like"/>
    <property type="match status" value="1"/>
</dbReference>
<evidence type="ECO:0000256" key="8">
    <source>
        <dbReference type="ARBA" id="ARBA00022857"/>
    </source>
</evidence>
<comment type="catalytic activity">
    <reaction evidence="2 18 19">
        <text>(6R)-NADPHX = (6S)-NADPHX</text>
        <dbReference type="Rhea" id="RHEA:32227"/>
        <dbReference type="ChEBI" id="CHEBI:64076"/>
        <dbReference type="ChEBI" id="CHEBI:64077"/>
        <dbReference type="EC" id="5.1.99.6"/>
    </reaction>
</comment>
<dbReference type="GO" id="GO:0052856">
    <property type="term" value="F:NAD(P)HX epimerase activity"/>
    <property type="evidence" value="ECO:0007669"/>
    <property type="project" value="UniProtKB-UniRule"/>
</dbReference>
<keyword evidence="13" id="KW-0511">Multifunctional enzyme</keyword>
<dbReference type="InterPro" id="IPR030677">
    <property type="entry name" value="Nnr"/>
</dbReference>
<feature type="binding site" evidence="18">
    <location>
        <position position="146"/>
    </location>
    <ligand>
        <name>(6S)-NADPHX</name>
        <dbReference type="ChEBI" id="CHEBI:64076"/>
    </ligand>
</feature>
<dbReference type="EC" id="5.1.99.6" evidence="19"/>
<keyword evidence="11 18" id="KW-0413">Isomerase</keyword>
<feature type="domain" description="YjeF C-terminal" evidence="20">
    <location>
        <begin position="229"/>
        <end position="495"/>
    </location>
</feature>
<evidence type="ECO:0000256" key="16">
    <source>
        <dbReference type="ARBA" id="ARBA00049209"/>
    </source>
</evidence>
<keyword evidence="5 18" id="KW-0479">Metal-binding</keyword>
<feature type="binding site" evidence="18">
    <location>
        <begin position="67"/>
        <end position="71"/>
    </location>
    <ligand>
        <name>(6S)-NADPHX</name>
        <dbReference type="ChEBI" id="CHEBI:64076"/>
    </ligand>
</feature>
<evidence type="ECO:0000256" key="1">
    <source>
        <dbReference type="ARBA" id="ARBA00000013"/>
    </source>
</evidence>
<keyword evidence="7 17" id="KW-0067">ATP-binding</keyword>
<comment type="similarity">
    <text evidence="3 19">In the N-terminal section; belongs to the NnrE/AIBP family.</text>
</comment>
<dbReference type="EMBL" id="CP046565">
    <property type="protein sequence ID" value="QJD30485.1"/>
    <property type="molecule type" value="Genomic_DNA"/>
</dbReference>
<dbReference type="CDD" id="cd01171">
    <property type="entry name" value="YXKO-related"/>
    <property type="match status" value="1"/>
</dbReference>
<evidence type="ECO:0000256" key="9">
    <source>
        <dbReference type="ARBA" id="ARBA00022958"/>
    </source>
</evidence>
<feature type="binding site" evidence="17">
    <location>
        <position position="325"/>
    </location>
    <ligand>
        <name>(6S)-NADPHX</name>
        <dbReference type="ChEBI" id="CHEBI:64076"/>
    </ligand>
</feature>
<evidence type="ECO:0000256" key="18">
    <source>
        <dbReference type="HAMAP-Rule" id="MF_01966"/>
    </source>
</evidence>
<dbReference type="NCBIfam" id="TIGR00196">
    <property type="entry name" value="yjeF_cterm"/>
    <property type="match status" value="1"/>
</dbReference>
<dbReference type="PROSITE" id="PS51385">
    <property type="entry name" value="YJEF_N"/>
    <property type="match status" value="1"/>
</dbReference>
<organism evidence="22 23">
    <name type="scientific">Methylococcus geothermalis</name>
    <dbReference type="NCBI Taxonomy" id="2681310"/>
    <lineage>
        <taxon>Bacteria</taxon>
        <taxon>Pseudomonadati</taxon>
        <taxon>Pseudomonadota</taxon>
        <taxon>Gammaproteobacteria</taxon>
        <taxon>Methylococcales</taxon>
        <taxon>Methylococcaceae</taxon>
        <taxon>Methylococcus</taxon>
    </lineage>
</organism>
<evidence type="ECO:0000256" key="10">
    <source>
        <dbReference type="ARBA" id="ARBA00023027"/>
    </source>
</evidence>
<feature type="binding site" evidence="18">
    <location>
        <begin position="135"/>
        <end position="141"/>
    </location>
    <ligand>
        <name>(6S)-NADPHX</name>
        <dbReference type="ChEBI" id="CHEBI:64076"/>
    </ligand>
</feature>
<name>A0A858Q9Q2_9GAMM</name>
<reference evidence="23" key="1">
    <citation type="submission" date="2019-12" db="EMBL/GenBank/DDBJ databases">
        <authorList>
            <person name="Awala S.I."/>
            <person name="Rhee S.K."/>
        </authorList>
    </citation>
    <scope>NUCLEOTIDE SEQUENCE [LARGE SCALE GENOMIC DNA]</scope>
    <source>
        <strain evidence="23">IM1</strain>
    </source>
</reference>
<feature type="binding site" evidence="18">
    <location>
        <position position="167"/>
    </location>
    <ligand>
        <name>K(+)</name>
        <dbReference type="ChEBI" id="CHEBI:29103"/>
    </ligand>
</feature>
<evidence type="ECO:0000256" key="7">
    <source>
        <dbReference type="ARBA" id="ARBA00022840"/>
    </source>
</evidence>
<feature type="binding site" evidence="17">
    <location>
        <position position="437"/>
    </location>
    <ligand>
        <name>AMP</name>
        <dbReference type="ChEBI" id="CHEBI:456215"/>
    </ligand>
</feature>
<feature type="binding site" evidence="17">
    <location>
        <position position="438"/>
    </location>
    <ligand>
        <name>(6S)-NADPHX</name>
        <dbReference type="ChEBI" id="CHEBI:64076"/>
    </ligand>
</feature>
<evidence type="ECO:0000256" key="14">
    <source>
        <dbReference type="ARBA" id="ARBA00025153"/>
    </source>
</evidence>
<proteinExistence type="inferred from homology"/>
<dbReference type="InterPro" id="IPR004443">
    <property type="entry name" value="YjeF_N_dom"/>
</dbReference>
<dbReference type="Pfam" id="PF01256">
    <property type="entry name" value="Carb_kinase"/>
    <property type="match status" value="1"/>
</dbReference>
<dbReference type="Pfam" id="PF03853">
    <property type="entry name" value="YjeF_N"/>
    <property type="match status" value="1"/>
</dbReference>
<dbReference type="HAMAP" id="MF_01965">
    <property type="entry name" value="NADHX_dehydratase"/>
    <property type="match status" value="1"/>
</dbReference>
<dbReference type="KEGG" id="metu:GNH96_11195"/>
<gene>
    <name evidence="17" type="primary">nnrD</name>
    <name evidence="18" type="synonym">nnrE</name>
    <name evidence="22" type="ORF">GNH96_11195</name>
</gene>
<evidence type="ECO:0000256" key="3">
    <source>
        <dbReference type="ARBA" id="ARBA00006001"/>
    </source>
</evidence>
<sequence>MPSHSNDTLPTSLFTAAQVRAMDRHAIDGLGIPGLELMHRAGTATFAALRRRWPDAKTLSVVCGPGNNGGDGYVIARLALAAGFDVRAYPVGPLERLRGDAAAAFAEYRDAEGPVLNFIPPGFEGAEILVDALLGTGLDRDVAGEYAAVIEAINDFPGGVVAVDIPSGLNADTGAVMGNAVHADLTVSFIGLKQGLFTGAGPAHCGEIVFDDLDTPPEVRLEQTPSSRLLRSGDFALPPRRRDAHKGQCGHVLVIGGECGYSGAARMAGEAAARIGAGLVSIATRAAHAALINLGRPELMAHGVESTEQLQPLLQRASVLAVGPGLGCSDWAKTLFDAAIASGKPLVVDADALNLLAEHPRSSDHWLLTPHPGEAARLLGLSAAEIQRDRFAAVTALQRRYGGIAVLKGAGTLIAGPAGVPHVARWGNPGMASGGMGDVLTGVIAGLLAQHLPPFEAACLGVRIHGQAGDLAASAGERGLLAGDVIEALRTCVNR</sequence>
<dbReference type="GO" id="GO:0005524">
    <property type="term" value="F:ATP binding"/>
    <property type="evidence" value="ECO:0007669"/>
    <property type="project" value="UniProtKB-UniRule"/>
</dbReference>
<comment type="cofactor">
    <cofactor evidence="18 19">
        <name>K(+)</name>
        <dbReference type="ChEBI" id="CHEBI:29103"/>
    </cofactor>
    <text evidence="18 19">Binds 1 potassium ion per subunit.</text>
</comment>
<comment type="similarity">
    <text evidence="18">Belongs to the NnrE/AIBP family.</text>
</comment>
<feature type="binding site" evidence="17">
    <location>
        <position position="264"/>
    </location>
    <ligand>
        <name>(6S)-NADPHX</name>
        <dbReference type="ChEBI" id="CHEBI:64076"/>
    </ligand>
</feature>
<evidence type="ECO:0000256" key="4">
    <source>
        <dbReference type="ARBA" id="ARBA00009524"/>
    </source>
</evidence>
<evidence type="ECO:0000313" key="23">
    <source>
        <dbReference type="Proteomes" id="UP000503004"/>
    </source>
</evidence>
<feature type="binding site" evidence="17">
    <location>
        <begin position="408"/>
        <end position="412"/>
    </location>
    <ligand>
        <name>AMP</name>
        <dbReference type="ChEBI" id="CHEBI:456215"/>
    </ligand>
</feature>
<comment type="function">
    <text evidence="17">Catalyzes the dehydration of the S-form of NAD(P)HX at the expense of ADP, which is converted to AMP. Together with NAD(P)HX epimerase, which catalyzes the epimerization of the S- and R-forms, the enzyme allows the repair of both epimers of NAD(P)HX, a damaged form of NAD(P)H that is a result of enzymatic or heat-dependent hydration.</text>
</comment>
<accession>A0A858Q9Q2</accession>
<dbReference type="InterPro" id="IPR017953">
    <property type="entry name" value="Carbohydrate_kinase_pred_CS"/>
</dbReference>
<comment type="similarity">
    <text evidence="4 19">In the C-terminal section; belongs to the NnrD/CARKD family.</text>
</comment>
<comment type="function">
    <text evidence="14 19">Bifunctional enzyme that catalyzes the epimerization of the S- and R-forms of NAD(P)HX and the dehydration of the S-form of NAD(P)HX at the expense of ADP, which is converted to AMP. This allows the repair of both epimers of NAD(P)HX, a damaged form of NAD(P)H that is a result of enzymatic or heat-dependent hydration.</text>
</comment>
<dbReference type="InterPro" id="IPR000631">
    <property type="entry name" value="CARKD"/>
</dbReference>
<dbReference type="GO" id="GO:0046872">
    <property type="term" value="F:metal ion binding"/>
    <property type="evidence" value="ECO:0007669"/>
    <property type="project" value="UniProtKB-UniRule"/>
</dbReference>
<evidence type="ECO:0000256" key="5">
    <source>
        <dbReference type="ARBA" id="ARBA00022723"/>
    </source>
</evidence>
<evidence type="ECO:0000256" key="17">
    <source>
        <dbReference type="HAMAP-Rule" id="MF_01965"/>
    </source>
</evidence>
<evidence type="ECO:0000256" key="19">
    <source>
        <dbReference type="PIRNR" id="PIRNR017184"/>
    </source>
</evidence>
<evidence type="ECO:0000256" key="2">
    <source>
        <dbReference type="ARBA" id="ARBA00000909"/>
    </source>
</evidence>
<evidence type="ECO:0000259" key="21">
    <source>
        <dbReference type="PROSITE" id="PS51385"/>
    </source>
</evidence>
<dbReference type="GO" id="GO:0110051">
    <property type="term" value="P:metabolite repair"/>
    <property type="evidence" value="ECO:0007669"/>
    <property type="project" value="TreeGrafter"/>
</dbReference>
<dbReference type="SUPFAM" id="SSF53613">
    <property type="entry name" value="Ribokinase-like"/>
    <property type="match status" value="1"/>
</dbReference>
<dbReference type="HAMAP" id="MF_01966">
    <property type="entry name" value="NADHX_epimerase"/>
    <property type="match status" value="1"/>
</dbReference>
<feature type="binding site" evidence="18">
    <location>
        <position position="131"/>
    </location>
    <ligand>
        <name>K(+)</name>
        <dbReference type="ChEBI" id="CHEBI:29103"/>
    </ligand>
</feature>
<evidence type="ECO:0000259" key="20">
    <source>
        <dbReference type="PROSITE" id="PS51383"/>
    </source>
</evidence>
<dbReference type="GO" id="GO:0052855">
    <property type="term" value="F:ADP-dependent NAD(P)H-hydrate dehydratase activity"/>
    <property type="evidence" value="ECO:0007669"/>
    <property type="project" value="UniProtKB-UniRule"/>
</dbReference>
<keyword evidence="6 17" id="KW-0547">Nucleotide-binding</keyword>
<comment type="similarity">
    <text evidence="17">Belongs to the NnrD/CARKD family.</text>
</comment>
<feature type="binding site" evidence="17">
    <location>
        <position position="371"/>
    </location>
    <ligand>
        <name>(6S)-NADPHX</name>
        <dbReference type="ChEBI" id="CHEBI:64076"/>
    </ligand>
</feature>
<evidence type="ECO:0000256" key="12">
    <source>
        <dbReference type="ARBA" id="ARBA00023239"/>
    </source>
</evidence>
<keyword evidence="23" id="KW-1185">Reference proteome</keyword>
<dbReference type="Gene3D" id="3.40.50.10260">
    <property type="entry name" value="YjeF N-terminal domain"/>
    <property type="match status" value="1"/>
</dbReference>
<dbReference type="AlphaFoldDB" id="A0A858Q9Q2"/>
<comment type="catalytic activity">
    <reaction evidence="1 18 19">
        <text>(6R)-NADHX = (6S)-NADHX</text>
        <dbReference type="Rhea" id="RHEA:32215"/>
        <dbReference type="ChEBI" id="CHEBI:64074"/>
        <dbReference type="ChEBI" id="CHEBI:64075"/>
        <dbReference type="EC" id="5.1.99.6"/>
    </reaction>
</comment>
<comment type="catalytic activity">
    <reaction evidence="16 17 19">
        <text>(6S)-NADPHX + ADP = AMP + phosphate + NADPH + H(+)</text>
        <dbReference type="Rhea" id="RHEA:32235"/>
        <dbReference type="ChEBI" id="CHEBI:15378"/>
        <dbReference type="ChEBI" id="CHEBI:43474"/>
        <dbReference type="ChEBI" id="CHEBI:57783"/>
        <dbReference type="ChEBI" id="CHEBI:64076"/>
        <dbReference type="ChEBI" id="CHEBI:456215"/>
        <dbReference type="ChEBI" id="CHEBI:456216"/>
        <dbReference type="EC" id="4.2.1.136"/>
    </reaction>
</comment>
<dbReference type="EC" id="4.2.1.136" evidence="19"/>
<evidence type="ECO:0000256" key="11">
    <source>
        <dbReference type="ARBA" id="ARBA00023235"/>
    </source>
</evidence>
<feature type="binding site" evidence="18">
    <location>
        <position position="68"/>
    </location>
    <ligand>
        <name>K(+)</name>
        <dbReference type="ChEBI" id="CHEBI:29103"/>
    </ligand>
</feature>
<comment type="function">
    <text evidence="18">Catalyzes the epimerization of the S- and R-forms of NAD(P)HX, a damaged form of NAD(P)H that is a result of enzymatic or heat-dependent hydration. This is a prerequisite for the S-specific NAD(P)H-hydrate dehydratase to allow the repair of both epimers of NAD(P)HX.</text>
</comment>
<dbReference type="GO" id="GO:0046496">
    <property type="term" value="P:nicotinamide nucleotide metabolic process"/>
    <property type="evidence" value="ECO:0007669"/>
    <property type="project" value="UniProtKB-UniRule"/>
</dbReference>
<keyword evidence="9 18" id="KW-0630">Potassium</keyword>
<dbReference type="PIRSF" id="PIRSF017184">
    <property type="entry name" value="Nnr"/>
    <property type="match status" value="1"/>
</dbReference>
<evidence type="ECO:0000256" key="13">
    <source>
        <dbReference type="ARBA" id="ARBA00023268"/>
    </source>
</evidence>
<dbReference type="InterPro" id="IPR036652">
    <property type="entry name" value="YjeF_N_dom_sf"/>
</dbReference>
<comment type="cofactor">
    <cofactor evidence="17">
        <name>Mg(2+)</name>
        <dbReference type="ChEBI" id="CHEBI:18420"/>
    </cofactor>
</comment>
<evidence type="ECO:0000256" key="15">
    <source>
        <dbReference type="ARBA" id="ARBA00048238"/>
    </source>
</evidence>
<comment type="catalytic activity">
    <reaction evidence="15 17 19">
        <text>(6S)-NADHX + ADP = AMP + phosphate + NADH + H(+)</text>
        <dbReference type="Rhea" id="RHEA:32223"/>
        <dbReference type="ChEBI" id="CHEBI:15378"/>
        <dbReference type="ChEBI" id="CHEBI:43474"/>
        <dbReference type="ChEBI" id="CHEBI:57945"/>
        <dbReference type="ChEBI" id="CHEBI:64074"/>
        <dbReference type="ChEBI" id="CHEBI:456215"/>
        <dbReference type="ChEBI" id="CHEBI:456216"/>
        <dbReference type="EC" id="4.2.1.136"/>
    </reaction>
</comment>
<keyword evidence="12 17" id="KW-0456">Lyase</keyword>
<dbReference type="PANTHER" id="PTHR12592">
    <property type="entry name" value="ATP-DEPENDENT (S)-NAD(P)H-HYDRATE DEHYDRATASE FAMILY MEMBER"/>
    <property type="match status" value="1"/>
</dbReference>
<dbReference type="PROSITE" id="PS51383">
    <property type="entry name" value="YJEF_C_3"/>
    <property type="match status" value="1"/>
</dbReference>
<keyword evidence="10 17" id="KW-0520">NAD</keyword>
<dbReference type="InterPro" id="IPR029056">
    <property type="entry name" value="Ribokinase-like"/>
</dbReference>
<feature type="domain" description="YjeF N-terminal" evidence="21">
    <location>
        <begin position="19"/>
        <end position="221"/>
    </location>
</feature>
<dbReference type="Gene3D" id="3.40.1190.20">
    <property type="match status" value="1"/>
</dbReference>
<keyword evidence="8 17" id="KW-0521">NADP</keyword>
<feature type="binding site" evidence="18">
    <location>
        <position position="164"/>
    </location>
    <ligand>
        <name>(6S)-NADPHX</name>
        <dbReference type="ChEBI" id="CHEBI:64076"/>
    </ligand>
</feature>
<dbReference type="PANTHER" id="PTHR12592:SF0">
    <property type="entry name" value="ATP-DEPENDENT (S)-NAD(P)H-HYDRATE DEHYDRATASE"/>
    <property type="match status" value="1"/>
</dbReference>
<dbReference type="NCBIfam" id="TIGR00197">
    <property type="entry name" value="yjeF_nterm"/>
    <property type="match status" value="1"/>
</dbReference>
<dbReference type="Proteomes" id="UP000503004">
    <property type="component" value="Chromosome"/>
</dbReference>